<keyword evidence="8" id="KW-1185">Reference proteome</keyword>
<evidence type="ECO:0000256" key="4">
    <source>
        <dbReference type="ARBA" id="ARBA00023163"/>
    </source>
</evidence>
<evidence type="ECO:0000256" key="5">
    <source>
        <dbReference type="PROSITE-ProRule" id="PRU00335"/>
    </source>
</evidence>
<dbReference type="PRINTS" id="PR00400">
    <property type="entry name" value="TETREPRESSOR"/>
</dbReference>
<comment type="caution">
    <text evidence="7">The sequence shown here is derived from an EMBL/GenBank/DDBJ whole genome shotgun (WGS) entry which is preliminary data.</text>
</comment>
<feature type="DNA-binding region" description="H-T-H motif" evidence="5">
    <location>
        <begin position="45"/>
        <end position="64"/>
    </location>
</feature>
<evidence type="ECO:0000256" key="3">
    <source>
        <dbReference type="ARBA" id="ARBA00023125"/>
    </source>
</evidence>
<keyword evidence="1" id="KW-0678">Repressor</keyword>
<evidence type="ECO:0000256" key="1">
    <source>
        <dbReference type="ARBA" id="ARBA00022491"/>
    </source>
</evidence>
<dbReference type="GO" id="GO:0003700">
    <property type="term" value="F:DNA-binding transcription factor activity"/>
    <property type="evidence" value="ECO:0007669"/>
    <property type="project" value="TreeGrafter"/>
</dbReference>
<dbReference type="EMBL" id="SZQA01000031">
    <property type="protein sequence ID" value="TKK84927.1"/>
    <property type="molecule type" value="Genomic_DNA"/>
</dbReference>
<dbReference type="SUPFAM" id="SSF48498">
    <property type="entry name" value="Tetracyclin repressor-like, C-terminal domain"/>
    <property type="match status" value="1"/>
</dbReference>
<keyword evidence="2" id="KW-0805">Transcription regulation</keyword>
<keyword evidence="3 5" id="KW-0238">DNA-binding</keyword>
<dbReference type="PANTHER" id="PTHR30055:SF151">
    <property type="entry name" value="TRANSCRIPTIONAL REGULATORY PROTEIN"/>
    <property type="match status" value="1"/>
</dbReference>
<protein>
    <submittedName>
        <fullName evidence="7">TetR family transcriptional regulator</fullName>
    </submittedName>
</protein>
<dbReference type="Pfam" id="PF00440">
    <property type="entry name" value="TetR_N"/>
    <property type="match status" value="1"/>
</dbReference>
<evidence type="ECO:0000256" key="2">
    <source>
        <dbReference type="ARBA" id="ARBA00023015"/>
    </source>
</evidence>
<dbReference type="InterPro" id="IPR036271">
    <property type="entry name" value="Tet_transcr_reg_TetR-rel_C_sf"/>
</dbReference>
<accession>A0A4U3MB48</accession>
<dbReference type="GO" id="GO:0045892">
    <property type="term" value="P:negative regulation of DNA-templated transcription"/>
    <property type="evidence" value="ECO:0007669"/>
    <property type="project" value="InterPro"/>
</dbReference>
<dbReference type="InterPro" id="IPR003012">
    <property type="entry name" value="Tet_transcr_reg_TetR"/>
</dbReference>
<dbReference type="InterPro" id="IPR050109">
    <property type="entry name" value="HTH-type_TetR-like_transc_reg"/>
</dbReference>
<evidence type="ECO:0000313" key="8">
    <source>
        <dbReference type="Proteomes" id="UP000308705"/>
    </source>
</evidence>
<dbReference type="Gene3D" id="1.10.357.10">
    <property type="entry name" value="Tetracycline Repressor, domain 2"/>
    <property type="match status" value="1"/>
</dbReference>
<dbReference type="RefSeq" id="WP_137249962.1">
    <property type="nucleotide sequence ID" value="NZ_SZQA01000031.1"/>
</dbReference>
<dbReference type="GO" id="GO:0000976">
    <property type="term" value="F:transcription cis-regulatory region binding"/>
    <property type="evidence" value="ECO:0007669"/>
    <property type="project" value="TreeGrafter"/>
</dbReference>
<reference evidence="7 8" key="1">
    <citation type="submission" date="2019-04" db="EMBL/GenBank/DDBJ databases">
        <title>Herbidospora sp. NEAU-GS14.nov., a novel actinomycete isolated from soil.</title>
        <authorList>
            <person name="Han L."/>
        </authorList>
    </citation>
    <scope>NUCLEOTIDE SEQUENCE [LARGE SCALE GENOMIC DNA]</scope>
    <source>
        <strain evidence="7 8">NEAU-GS14</strain>
    </source>
</reference>
<dbReference type="InterPro" id="IPR009057">
    <property type="entry name" value="Homeodomain-like_sf"/>
</dbReference>
<sequence>MPEQRFTSVWTRASKPRRAQQGLSREQIVQATVELLDAEGMEALSMRKLGAKLDAGATSLYWHVANKNELLELAMDEVFGEVRIPTSDSWREVTSNVAWGLRAAIMAHPWFTFVLGSLPALGPNAMNCSATLCTALERAGFRGTDIDYAGAAVLSYTIGATAPEAAYTSALKSRGITMAQAQEDLAPLVEEAARTHPEIHARFQEAVESTIDPIAHRQLSFDFGLISMLDGLAMRLPRSADMSENHLTK</sequence>
<proteinExistence type="predicted"/>
<gene>
    <name evidence="7" type="ORF">FDA94_27425</name>
</gene>
<name>A0A4U3MB48_9ACTN</name>
<dbReference type="PROSITE" id="PS01081">
    <property type="entry name" value="HTH_TETR_1"/>
    <property type="match status" value="1"/>
</dbReference>
<dbReference type="Pfam" id="PF02909">
    <property type="entry name" value="TetR_C_1"/>
    <property type="match status" value="1"/>
</dbReference>
<dbReference type="InterPro" id="IPR004111">
    <property type="entry name" value="Repressor_TetR_C"/>
</dbReference>
<dbReference type="Proteomes" id="UP000308705">
    <property type="component" value="Unassembled WGS sequence"/>
</dbReference>
<dbReference type="PROSITE" id="PS50977">
    <property type="entry name" value="HTH_TETR_2"/>
    <property type="match status" value="1"/>
</dbReference>
<keyword evidence="4" id="KW-0804">Transcription</keyword>
<evidence type="ECO:0000313" key="7">
    <source>
        <dbReference type="EMBL" id="TKK84927.1"/>
    </source>
</evidence>
<dbReference type="OrthoDB" id="3818006at2"/>
<organism evidence="7 8">
    <name type="scientific">Herbidospora galbida</name>
    <dbReference type="NCBI Taxonomy" id="2575442"/>
    <lineage>
        <taxon>Bacteria</taxon>
        <taxon>Bacillati</taxon>
        <taxon>Actinomycetota</taxon>
        <taxon>Actinomycetes</taxon>
        <taxon>Streptosporangiales</taxon>
        <taxon>Streptosporangiaceae</taxon>
        <taxon>Herbidospora</taxon>
    </lineage>
</organism>
<dbReference type="InterPro" id="IPR023772">
    <property type="entry name" value="DNA-bd_HTH_TetR-type_CS"/>
</dbReference>
<dbReference type="PANTHER" id="PTHR30055">
    <property type="entry name" value="HTH-TYPE TRANSCRIPTIONAL REGULATOR RUTR"/>
    <property type="match status" value="1"/>
</dbReference>
<dbReference type="GO" id="GO:0046677">
    <property type="term" value="P:response to antibiotic"/>
    <property type="evidence" value="ECO:0007669"/>
    <property type="project" value="InterPro"/>
</dbReference>
<dbReference type="SUPFAM" id="SSF46689">
    <property type="entry name" value="Homeodomain-like"/>
    <property type="match status" value="1"/>
</dbReference>
<dbReference type="InterPro" id="IPR001647">
    <property type="entry name" value="HTH_TetR"/>
</dbReference>
<evidence type="ECO:0000259" key="6">
    <source>
        <dbReference type="PROSITE" id="PS50977"/>
    </source>
</evidence>
<dbReference type="Gene3D" id="1.10.10.60">
    <property type="entry name" value="Homeodomain-like"/>
    <property type="match status" value="1"/>
</dbReference>
<dbReference type="AlphaFoldDB" id="A0A4U3MB48"/>
<feature type="domain" description="HTH tetR-type" evidence="6">
    <location>
        <begin position="22"/>
        <end position="82"/>
    </location>
</feature>